<feature type="signal peptide" evidence="2">
    <location>
        <begin position="1"/>
        <end position="22"/>
    </location>
</feature>
<evidence type="ECO:0000313" key="5">
    <source>
        <dbReference type="Proteomes" id="UP001168380"/>
    </source>
</evidence>
<gene>
    <name evidence="4" type="ORF">QWI16_17890</name>
</gene>
<dbReference type="InterPro" id="IPR011250">
    <property type="entry name" value="OMP/PagP_B-barrel"/>
</dbReference>
<organism evidence="4 5">
    <name type="scientific">Gilvimarinus algae</name>
    <dbReference type="NCBI Taxonomy" id="3058037"/>
    <lineage>
        <taxon>Bacteria</taxon>
        <taxon>Pseudomonadati</taxon>
        <taxon>Pseudomonadota</taxon>
        <taxon>Gammaproteobacteria</taxon>
        <taxon>Cellvibrionales</taxon>
        <taxon>Cellvibrionaceae</taxon>
        <taxon>Gilvimarinus</taxon>
    </lineage>
</organism>
<proteinExistence type="predicted"/>
<reference evidence="4" key="1">
    <citation type="submission" date="2023-07" db="EMBL/GenBank/DDBJ databases">
        <title>Gilvimarinus algae sp. nov., isolated from the surface of Kelp.</title>
        <authorList>
            <person name="Sun Y.Y."/>
            <person name="Gong Y."/>
            <person name="Du Z.J."/>
        </authorList>
    </citation>
    <scope>NUCLEOTIDE SEQUENCE</scope>
    <source>
        <strain evidence="4">SDUM040014</strain>
    </source>
</reference>
<comment type="caution">
    <text evidence="4">The sequence shown here is derived from an EMBL/GenBank/DDBJ whole genome shotgun (WGS) entry which is preliminary data.</text>
</comment>
<feature type="chain" id="PRO_5045684080" evidence="2">
    <location>
        <begin position="23"/>
        <end position="193"/>
    </location>
</feature>
<evidence type="ECO:0000313" key="4">
    <source>
        <dbReference type="EMBL" id="MDO3384059.1"/>
    </source>
</evidence>
<dbReference type="Gene3D" id="2.40.160.20">
    <property type="match status" value="1"/>
</dbReference>
<sequence>MRKQFIRSTTMAIIGLSLCSQAAFGQWYGSANISRSSGSSGDQSDATGYALNLGYEFTDYIALQAGYVDFGEFKARGDLNASVPDRLDLQLHSASVSAEGIEASLLFGLPVSETFKVYAELGYYQWETNLEFSTTGSDSDILEPDSSKGEDLLYGLGLEYRFHPKLSMTLEGTYYETEDEKLKQLSAGIKYRF</sequence>
<feature type="domain" description="Outer membrane protein beta-barrel" evidence="3">
    <location>
        <begin position="15"/>
        <end position="193"/>
    </location>
</feature>
<dbReference type="RefSeq" id="WP_302715295.1">
    <property type="nucleotide sequence ID" value="NZ_JAULRT010000062.1"/>
</dbReference>
<name>A0ABT8TIZ1_9GAMM</name>
<protein>
    <submittedName>
        <fullName evidence="4">Outer membrane beta-barrel protein</fullName>
    </submittedName>
</protein>
<evidence type="ECO:0000259" key="3">
    <source>
        <dbReference type="Pfam" id="PF13505"/>
    </source>
</evidence>
<evidence type="ECO:0000256" key="1">
    <source>
        <dbReference type="ARBA" id="ARBA00022729"/>
    </source>
</evidence>
<evidence type="ECO:0000256" key="2">
    <source>
        <dbReference type="SAM" id="SignalP"/>
    </source>
</evidence>
<dbReference type="Pfam" id="PF13505">
    <property type="entry name" value="OMP_b-brl"/>
    <property type="match status" value="1"/>
</dbReference>
<keyword evidence="5" id="KW-1185">Reference proteome</keyword>
<dbReference type="Proteomes" id="UP001168380">
    <property type="component" value="Unassembled WGS sequence"/>
</dbReference>
<accession>A0ABT8TIZ1</accession>
<keyword evidence="1 2" id="KW-0732">Signal</keyword>
<dbReference type="InterPro" id="IPR027385">
    <property type="entry name" value="Beta-barrel_OMP"/>
</dbReference>
<dbReference type="SUPFAM" id="SSF56925">
    <property type="entry name" value="OMPA-like"/>
    <property type="match status" value="1"/>
</dbReference>
<dbReference type="EMBL" id="JAULRT010000062">
    <property type="protein sequence ID" value="MDO3384059.1"/>
    <property type="molecule type" value="Genomic_DNA"/>
</dbReference>